<evidence type="ECO:0000256" key="2">
    <source>
        <dbReference type="SAM" id="Phobius"/>
    </source>
</evidence>
<feature type="region of interest" description="Disordered" evidence="1">
    <location>
        <begin position="435"/>
        <end position="459"/>
    </location>
</feature>
<dbReference type="Pfam" id="PF02470">
    <property type="entry name" value="MlaD"/>
    <property type="match status" value="1"/>
</dbReference>
<dbReference type="NCBIfam" id="TIGR00996">
    <property type="entry name" value="Mtu_fam_mce"/>
    <property type="match status" value="1"/>
</dbReference>
<evidence type="ECO:0000256" key="1">
    <source>
        <dbReference type="SAM" id="MobiDB-lite"/>
    </source>
</evidence>
<evidence type="ECO:0000259" key="3">
    <source>
        <dbReference type="Pfam" id="PF02470"/>
    </source>
</evidence>
<dbReference type="InterPro" id="IPR003399">
    <property type="entry name" value="Mce/MlaD"/>
</dbReference>
<evidence type="ECO:0000259" key="4">
    <source>
        <dbReference type="Pfam" id="PF11887"/>
    </source>
</evidence>
<dbReference type="RefSeq" id="WP_161893591.1">
    <property type="nucleotide sequence ID" value="NZ_BJOV01000001.1"/>
</dbReference>
<dbReference type="InterPro" id="IPR005693">
    <property type="entry name" value="Mce"/>
</dbReference>
<proteinExistence type="predicted"/>
<dbReference type="GO" id="GO:0005576">
    <property type="term" value="C:extracellular region"/>
    <property type="evidence" value="ECO:0007669"/>
    <property type="project" value="TreeGrafter"/>
</dbReference>
<feature type="domain" description="Mammalian cell entry C-terminal" evidence="4">
    <location>
        <begin position="122"/>
        <end position="316"/>
    </location>
</feature>
<feature type="domain" description="Mce/MlaD" evidence="3">
    <location>
        <begin position="40"/>
        <end position="115"/>
    </location>
</feature>
<evidence type="ECO:0000313" key="6">
    <source>
        <dbReference type="Proteomes" id="UP000444960"/>
    </source>
</evidence>
<dbReference type="OrthoDB" id="4741753at2"/>
<gene>
    <name evidence="5" type="ORF">nbrc107696_00600</name>
</gene>
<name>A0A7I9V362_9ACTN</name>
<sequence>MKITRFVRMQLLIFSIVTVISLVVMAVFYIRIPQMFGIGSYNVEVSMKSTGGLYQNANVSFRGVNVGKVTGVRLTSDGVAADLTIESGTEIPADSVVSVRSVSAVGEQFVEFTPPADSSGPVLSNGASVTATDLPVEISSMLDQADALLADVSNAKVRAVMDEAFTAFNGTADELQRLMDSMVLFVGAMNKNVDATVDLVRQAGPILATQNRTADQIRSWTRDLTKVTDTLRAGNPDITDILAKGPGVASQAKNLFDDMAPGFELGMSNLKVAARTMAVYLPNLRQTIVLYPRVLSALITAVNTGSNRHGANVNFTLGFQDPPTCTVGFLEPSKWRFPSATTPQDLPPGLLCRLPQDSQTSVRGARNFPCVEFPGRRAPTPAECRTGFVPSNKDNVALPNGFPGTNLPKQPAGYVVPGSPTDYDASPATYATTYDPETGEFIGPDGKTYKTQAGADNRNQKKQWYELITKTVQS</sequence>
<comment type="caution">
    <text evidence="5">The sequence shown here is derived from an EMBL/GenBank/DDBJ whole genome shotgun (WGS) entry which is preliminary data.</text>
</comment>
<reference evidence="6" key="1">
    <citation type="submission" date="2019-06" db="EMBL/GenBank/DDBJ databases">
        <title>Gordonia isolated from sludge of a wastewater treatment plant.</title>
        <authorList>
            <person name="Tamura T."/>
            <person name="Aoyama K."/>
            <person name="Kang Y."/>
            <person name="Saito S."/>
            <person name="Akiyama N."/>
            <person name="Yazawa K."/>
            <person name="Gonoi T."/>
            <person name="Mikami Y."/>
        </authorList>
    </citation>
    <scope>NUCLEOTIDE SEQUENCE [LARGE SCALE GENOMIC DNA]</scope>
    <source>
        <strain evidence="6">NBRC 107696</strain>
    </source>
</reference>
<feature type="transmembrane region" description="Helical" evidence="2">
    <location>
        <begin position="12"/>
        <end position="32"/>
    </location>
</feature>
<dbReference type="InterPro" id="IPR024516">
    <property type="entry name" value="Mce_C"/>
</dbReference>
<dbReference type="PANTHER" id="PTHR33371">
    <property type="entry name" value="INTERMEMBRANE PHOSPHOLIPID TRANSPORT SYSTEM BINDING PROTEIN MLAD-RELATED"/>
    <property type="match status" value="1"/>
</dbReference>
<dbReference type="PANTHER" id="PTHR33371:SF16">
    <property type="entry name" value="MCE-FAMILY PROTEIN MCE3F"/>
    <property type="match status" value="1"/>
</dbReference>
<evidence type="ECO:0000313" key="5">
    <source>
        <dbReference type="EMBL" id="GED99613.1"/>
    </source>
</evidence>
<dbReference type="EMBL" id="BJOV01000001">
    <property type="protein sequence ID" value="GED99613.1"/>
    <property type="molecule type" value="Genomic_DNA"/>
</dbReference>
<dbReference type="Pfam" id="PF11887">
    <property type="entry name" value="Mce4_CUP1"/>
    <property type="match status" value="1"/>
</dbReference>
<protein>
    <submittedName>
        <fullName evidence="5">Hypothetical MCE-family protein</fullName>
    </submittedName>
</protein>
<accession>A0A7I9V362</accession>
<keyword evidence="2" id="KW-0472">Membrane</keyword>
<dbReference type="InterPro" id="IPR052336">
    <property type="entry name" value="MlaD_Phospholipid_Transporter"/>
</dbReference>
<dbReference type="Proteomes" id="UP000444960">
    <property type="component" value="Unassembled WGS sequence"/>
</dbReference>
<keyword evidence="2" id="KW-0812">Transmembrane</keyword>
<organism evidence="5 6">
    <name type="scientific">Gordonia spumicola</name>
    <dbReference type="NCBI Taxonomy" id="589161"/>
    <lineage>
        <taxon>Bacteria</taxon>
        <taxon>Bacillati</taxon>
        <taxon>Actinomycetota</taxon>
        <taxon>Actinomycetes</taxon>
        <taxon>Mycobacteriales</taxon>
        <taxon>Gordoniaceae</taxon>
        <taxon>Gordonia</taxon>
    </lineage>
</organism>
<dbReference type="AlphaFoldDB" id="A0A7I9V362"/>
<keyword evidence="6" id="KW-1185">Reference proteome</keyword>
<keyword evidence="2" id="KW-1133">Transmembrane helix</keyword>